<evidence type="ECO:0008006" key="8">
    <source>
        <dbReference type="Google" id="ProtNLM"/>
    </source>
</evidence>
<dbReference type="eggNOG" id="COG0800">
    <property type="taxonomic scope" value="Bacteria"/>
</dbReference>
<organism evidence="6 7">
    <name type="scientific">Thioclava indica</name>
    <dbReference type="NCBI Taxonomy" id="1353528"/>
    <lineage>
        <taxon>Bacteria</taxon>
        <taxon>Pseudomonadati</taxon>
        <taxon>Pseudomonadota</taxon>
        <taxon>Alphaproteobacteria</taxon>
        <taxon>Rhodobacterales</taxon>
        <taxon>Paracoccaceae</taxon>
        <taxon>Thioclava</taxon>
    </lineage>
</organism>
<dbReference type="Proteomes" id="UP000027471">
    <property type="component" value="Unassembled WGS sequence"/>
</dbReference>
<dbReference type="InterPro" id="IPR013785">
    <property type="entry name" value="Aldolase_TIM"/>
</dbReference>
<dbReference type="STRING" id="1353528.DT23_08810"/>
<dbReference type="PROSITE" id="PS00160">
    <property type="entry name" value="ALDOLASE_KDPG_KHG_2"/>
    <property type="match status" value="1"/>
</dbReference>
<evidence type="ECO:0000256" key="1">
    <source>
        <dbReference type="ARBA" id="ARBA00004761"/>
    </source>
</evidence>
<comment type="caution">
    <text evidence="6">The sequence shown here is derived from an EMBL/GenBank/DDBJ whole genome shotgun (WGS) entry which is preliminary data.</text>
</comment>
<dbReference type="PANTHER" id="PTHR30246:SF1">
    <property type="entry name" value="2-DEHYDRO-3-DEOXY-6-PHOSPHOGALACTONATE ALDOLASE-RELATED"/>
    <property type="match status" value="1"/>
</dbReference>
<evidence type="ECO:0000256" key="3">
    <source>
        <dbReference type="ARBA" id="ARBA00011233"/>
    </source>
</evidence>
<comment type="pathway">
    <text evidence="1">Carbohydrate acid metabolism.</text>
</comment>
<protein>
    <recommendedName>
        <fullName evidence="8">2-dehydro-3-deoxy-6-phosphogalactonate aldolase</fullName>
    </recommendedName>
</protein>
<dbReference type="NCBIfam" id="NF006600">
    <property type="entry name" value="PRK09140.1"/>
    <property type="match status" value="1"/>
</dbReference>
<evidence type="ECO:0000256" key="2">
    <source>
        <dbReference type="ARBA" id="ARBA00006906"/>
    </source>
</evidence>
<reference evidence="6 7" key="1">
    <citation type="journal article" date="2015" name="Antonie Van Leeuwenhoek">
        <title>Thioclava indica sp. nov., isolated from surface seawater of the Indian Ocean.</title>
        <authorList>
            <person name="Liu Y."/>
            <person name="Lai Q."/>
            <person name="Du J."/>
            <person name="Xu H."/>
            <person name="Jiang L."/>
            <person name="Shao Z."/>
        </authorList>
    </citation>
    <scope>NUCLEOTIDE SEQUENCE [LARGE SCALE GENOMIC DNA]</scope>
    <source>
        <strain evidence="6 7">DT23-4</strain>
    </source>
</reference>
<dbReference type="Pfam" id="PF01081">
    <property type="entry name" value="Aldolase"/>
    <property type="match status" value="1"/>
</dbReference>
<proteinExistence type="inferred from homology"/>
<keyword evidence="4" id="KW-0456">Lyase</keyword>
<accession>A0A074J644</accession>
<evidence type="ECO:0000313" key="6">
    <source>
        <dbReference type="EMBL" id="KEO51375.1"/>
    </source>
</evidence>
<keyword evidence="7" id="KW-1185">Reference proteome</keyword>
<dbReference type="InterPro" id="IPR031338">
    <property type="entry name" value="KDPG/KHG_AS_2"/>
</dbReference>
<name>A0A074J644_9RHOB</name>
<dbReference type="OrthoDB" id="7204076at2"/>
<dbReference type="CDD" id="cd00452">
    <property type="entry name" value="KDPG_aldolase"/>
    <property type="match status" value="1"/>
</dbReference>
<comment type="subunit">
    <text evidence="3">Homotrimer.</text>
</comment>
<dbReference type="AlphaFoldDB" id="A0A074J644"/>
<dbReference type="Gene3D" id="3.20.20.70">
    <property type="entry name" value="Aldolase class I"/>
    <property type="match status" value="1"/>
</dbReference>
<dbReference type="EMBL" id="AUNB01000095">
    <property type="protein sequence ID" value="KEO51375.1"/>
    <property type="molecule type" value="Genomic_DNA"/>
</dbReference>
<evidence type="ECO:0000256" key="5">
    <source>
        <dbReference type="ARBA" id="ARBA00023277"/>
    </source>
</evidence>
<dbReference type="RefSeq" id="WP_038133538.1">
    <property type="nucleotide sequence ID" value="NZ_AUNB01000095.1"/>
</dbReference>
<evidence type="ECO:0000313" key="7">
    <source>
        <dbReference type="Proteomes" id="UP000027471"/>
    </source>
</evidence>
<evidence type="ECO:0000256" key="4">
    <source>
        <dbReference type="ARBA" id="ARBA00023239"/>
    </source>
</evidence>
<sequence length="215" mass="22310">MTGPEIWNDINVKLIAILRGIKPEETDEIVTGLLDAGFRAIEIPLNSPDPFTSIARAVEIAKNYGPCLIGAGTVLRSEDVAQIDSIGGNLIVSPNIDTEVVDASVARKMASFPGLFTATEAHLAIKHGATGLKFFPAGQLGPDGIKGIRATLPDTTQVCAVGGVGPSGFAQYMAAGVVGFGLGSNLYKAGDDAATVIERGVECVAKYRALLEPTT</sequence>
<keyword evidence="5" id="KW-0119">Carbohydrate metabolism</keyword>
<comment type="similarity">
    <text evidence="2">Belongs to the KHG/KDPG aldolase family.</text>
</comment>
<dbReference type="PANTHER" id="PTHR30246">
    <property type="entry name" value="2-KETO-3-DEOXY-6-PHOSPHOGLUCONATE ALDOLASE"/>
    <property type="match status" value="1"/>
</dbReference>
<dbReference type="GO" id="GO:0016829">
    <property type="term" value="F:lyase activity"/>
    <property type="evidence" value="ECO:0007669"/>
    <property type="project" value="UniProtKB-KW"/>
</dbReference>
<dbReference type="InterPro" id="IPR000887">
    <property type="entry name" value="Aldlse_KDPG_KHG"/>
</dbReference>
<gene>
    <name evidence="6" type="ORF">DT23_08810</name>
</gene>
<dbReference type="SUPFAM" id="SSF51569">
    <property type="entry name" value="Aldolase"/>
    <property type="match status" value="1"/>
</dbReference>